<dbReference type="Gene3D" id="3.40.50.150">
    <property type="entry name" value="Vaccinia Virus protein VP39"/>
    <property type="match status" value="1"/>
</dbReference>
<dbReference type="STRING" id="1000565.METUNv1_03800"/>
<protein>
    <submittedName>
        <fullName evidence="3">S-adenosyl-L-methionine-dependent methyltransferase</fullName>
    </submittedName>
</protein>
<gene>
    <name evidence="3" type="ORF">METUNv1_03800</name>
</gene>
<dbReference type="GO" id="GO:0003676">
    <property type="term" value="F:nucleic acid binding"/>
    <property type="evidence" value="ECO:0007669"/>
    <property type="project" value="InterPro"/>
</dbReference>
<evidence type="ECO:0000313" key="4">
    <source>
        <dbReference type="Proteomes" id="UP000005019"/>
    </source>
</evidence>
<dbReference type="InterPro" id="IPR004398">
    <property type="entry name" value="RNA_MeTrfase_RsmD"/>
</dbReference>
<dbReference type="Pfam" id="PF03602">
    <property type="entry name" value="Cons_hypoth95"/>
    <property type="match status" value="1"/>
</dbReference>
<keyword evidence="2 3" id="KW-0808">Transferase</keyword>
<dbReference type="SUPFAM" id="SSF53335">
    <property type="entry name" value="S-adenosyl-L-methionine-dependent methyltransferases"/>
    <property type="match status" value="1"/>
</dbReference>
<dbReference type="PANTHER" id="PTHR43542:SF1">
    <property type="entry name" value="METHYLTRANSFERASE"/>
    <property type="match status" value="1"/>
</dbReference>
<evidence type="ECO:0000313" key="3">
    <source>
        <dbReference type="EMBL" id="EGK69835.1"/>
    </source>
</evidence>
<dbReference type="eggNOG" id="COG0742">
    <property type="taxonomic scope" value="Bacteria"/>
</dbReference>
<dbReference type="Proteomes" id="UP000005019">
    <property type="component" value="Unassembled WGS sequence"/>
</dbReference>
<dbReference type="PROSITE" id="PS00092">
    <property type="entry name" value="N6_MTASE"/>
    <property type="match status" value="1"/>
</dbReference>
<accession>F5RHK3</accession>
<reference evidence="3 4" key="1">
    <citation type="journal article" date="2011" name="J. Bacteriol.">
        <title>Genome sequence of Methyloversatilis universalis FAM5T, a methylotrophic representative of the order Rhodocyclales.</title>
        <authorList>
            <person name="Kittichotirat W."/>
            <person name="Good N.M."/>
            <person name="Hall R."/>
            <person name="Bringel F."/>
            <person name="Lajus A."/>
            <person name="Medigue C."/>
            <person name="Smalley N.E."/>
            <person name="Beck D."/>
            <person name="Bumgarner R."/>
            <person name="Vuilleumier S."/>
            <person name="Kalyuzhnaya M.G."/>
        </authorList>
    </citation>
    <scope>NUCLEOTIDE SEQUENCE [LARGE SCALE GENOMIC DNA]</scope>
    <source>
        <strain evidence="4">ATCC BAA-1314 / JCM 13912 / FAM5</strain>
    </source>
</reference>
<dbReference type="RefSeq" id="WP_008064432.1">
    <property type="nucleotide sequence ID" value="NZ_AFHG01000059.1"/>
</dbReference>
<dbReference type="PIRSF" id="PIRSF004553">
    <property type="entry name" value="CHP00095"/>
    <property type="match status" value="1"/>
</dbReference>
<dbReference type="CDD" id="cd02440">
    <property type="entry name" value="AdoMet_MTases"/>
    <property type="match status" value="1"/>
</dbReference>
<dbReference type="EMBL" id="AFHG01000059">
    <property type="protein sequence ID" value="EGK69835.1"/>
    <property type="molecule type" value="Genomic_DNA"/>
</dbReference>
<name>F5RHK3_METUF</name>
<dbReference type="OrthoDB" id="9803017at2"/>
<keyword evidence="4" id="KW-1185">Reference proteome</keyword>
<dbReference type="InterPro" id="IPR002052">
    <property type="entry name" value="DNA_methylase_N6_adenine_CS"/>
</dbReference>
<dbReference type="AlphaFoldDB" id="F5RHK3"/>
<keyword evidence="1 3" id="KW-0489">Methyltransferase</keyword>
<evidence type="ECO:0000256" key="1">
    <source>
        <dbReference type="ARBA" id="ARBA00022603"/>
    </source>
</evidence>
<dbReference type="GO" id="GO:0031167">
    <property type="term" value="P:rRNA methylation"/>
    <property type="evidence" value="ECO:0007669"/>
    <property type="project" value="InterPro"/>
</dbReference>
<sequence>MSRIRIIGGQWRSRLLPVAAVPGLRPTPDSVRERLFNWLGQDLDGLHCLDLFAGTGVLGFEAASRGAASVTLVERDPRAFGRLREAVDLLPAPQVRLVRGDALEFAAHPPQRFDVLFLDPPYGKGLLDRVRPHLSGLLTDDAVIYCEAEQPVAELGDFRATREGRAGQVHYQLLERS</sequence>
<dbReference type="PANTHER" id="PTHR43542">
    <property type="entry name" value="METHYLTRANSFERASE"/>
    <property type="match status" value="1"/>
</dbReference>
<evidence type="ECO:0000256" key="2">
    <source>
        <dbReference type="ARBA" id="ARBA00022679"/>
    </source>
</evidence>
<proteinExistence type="predicted"/>
<dbReference type="GO" id="GO:0008168">
    <property type="term" value="F:methyltransferase activity"/>
    <property type="evidence" value="ECO:0007669"/>
    <property type="project" value="UniProtKB-KW"/>
</dbReference>
<dbReference type="NCBIfam" id="TIGR00095">
    <property type="entry name" value="16S rRNA (guanine(966)-N(2))-methyltransferase RsmD"/>
    <property type="match status" value="1"/>
</dbReference>
<dbReference type="InterPro" id="IPR029063">
    <property type="entry name" value="SAM-dependent_MTases_sf"/>
</dbReference>
<comment type="caution">
    <text evidence="3">The sequence shown here is derived from an EMBL/GenBank/DDBJ whole genome shotgun (WGS) entry which is preliminary data.</text>
</comment>
<organism evidence="3 4">
    <name type="scientific">Methyloversatilis universalis (strain ATCC BAA-1314 / DSM 25237 / JCM 13912 / CCUG 52030 / FAM5)</name>
    <dbReference type="NCBI Taxonomy" id="1000565"/>
    <lineage>
        <taxon>Bacteria</taxon>
        <taxon>Pseudomonadati</taxon>
        <taxon>Pseudomonadota</taxon>
        <taxon>Betaproteobacteria</taxon>
        <taxon>Nitrosomonadales</taxon>
        <taxon>Sterolibacteriaceae</taxon>
        <taxon>Methyloversatilis</taxon>
    </lineage>
</organism>